<dbReference type="InterPro" id="IPR000297">
    <property type="entry name" value="PPIase_PpiC"/>
</dbReference>
<dbReference type="PROSITE" id="PS50198">
    <property type="entry name" value="PPIC_PPIASE_2"/>
    <property type="match status" value="1"/>
</dbReference>
<organism evidence="11 12">
    <name type="scientific">Scleromatobacter humisilvae</name>
    <dbReference type="NCBI Taxonomy" id="2897159"/>
    <lineage>
        <taxon>Bacteria</taxon>
        <taxon>Pseudomonadati</taxon>
        <taxon>Pseudomonadota</taxon>
        <taxon>Betaproteobacteria</taxon>
        <taxon>Burkholderiales</taxon>
        <taxon>Sphaerotilaceae</taxon>
        <taxon>Scleromatobacter</taxon>
    </lineage>
</organism>
<feature type="compositionally biased region" description="Low complexity" evidence="8">
    <location>
        <begin position="265"/>
        <end position="276"/>
    </location>
</feature>
<keyword evidence="5 7" id="KW-0697">Rotamase</keyword>
<dbReference type="GO" id="GO:0003755">
    <property type="term" value="F:peptidyl-prolyl cis-trans isomerase activity"/>
    <property type="evidence" value="ECO:0007669"/>
    <property type="project" value="UniProtKB-KW"/>
</dbReference>
<protein>
    <recommendedName>
        <fullName evidence="3">peptidylprolyl isomerase</fullName>
        <ecNumber evidence="3">5.2.1.8</ecNumber>
    </recommendedName>
</protein>
<evidence type="ECO:0000256" key="2">
    <source>
        <dbReference type="ARBA" id="ARBA00007656"/>
    </source>
</evidence>
<name>A0A9X2C2Z5_9BURK</name>
<dbReference type="EMBL" id="JAJLJH010000004">
    <property type="protein sequence ID" value="MCK9687439.1"/>
    <property type="molecule type" value="Genomic_DNA"/>
</dbReference>
<feature type="signal peptide" evidence="9">
    <location>
        <begin position="1"/>
        <end position="21"/>
    </location>
</feature>
<evidence type="ECO:0000256" key="1">
    <source>
        <dbReference type="ARBA" id="ARBA00000971"/>
    </source>
</evidence>
<evidence type="ECO:0000256" key="9">
    <source>
        <dbReference type="SAM" id="SignalP"/>
    </source>
</evidence>
<dbReference type="RefSeq" id="WP_275683478.1">
    <property type="nucleotide sequence ID" value="NZ_JAJLJH010000004.1"/>
</dbReference>
<dbReference type="EC" id="5.2.1.8" evidence="3"/>
<feature type="chain" id="PRO_5040991481" description="peptidylprolyl isomerase" evidence="9">
    <location>
        <begin position="22"/>
        <end position="276"/>
    </location>
</feature>
<dbReference type="SUPFAM" id="SSF54534">
    <property type="entry name" value="FKBP-like"/>
    <property type="match status" value="1"/>
</dbReference>
<accession>A0A9X2C2Z5</accession>
<evidence type="ECO:0000313" key="11">
    <source>
        <dbReference type="EMBL" id="MCK9687439.1"/>
    </source>
</evidence>
<evidence type="ECO:0000259" key="10">
    <source>
        <dbReference type="PROSITE" id="PS50198"/>
    </source>
</evidence>
<evidence type="ECO:0000313" key="12">
    <source>
        <dbReference type="Proteomes" id="UP001139353"/>
    </source>
</evidence>
<dbReference type="InterPro" id="IPR046357">
    <property type="entry name" value="PPIase_dom_sf"/>
</dbReference>
<evidence type="ECO:0000256" key="6">
    <source>
        <dbReference type="ARBA" id="ARBA00023235"/>
    </source>
</evidence>
<comment type="catalytic activity">
    <reaction evidence="1">
        <text>[protein]-peptidylproline (omega=180) = [protein]-peptidylproline (omega=0)</text>
        <dbReference type="Rhea" id="RHEA:16237"/>
        <dbReference type="Rhea" id="RHEA-COMP:10747"/>
        <dbReference type="Rhea" id="RHEA-COMP:10748"/>
        <dbReference type="ChEBI" id="CHEBI:83833"/>
        <dbReference type="ChEBI" id="CHEBI:83834"/>
        <dbReference type="EC" id="5.2.1.8"/>
    </reaction>
</comment>
<reference evidence="11" key="1">
    <citation type="submission" date="2021-11" db="EMBL/GenBank/DDBJ databases">
        <title>BS-T2-15 a new species belonging to the Comamonadaceae family isolated from the soil of a French oak forest.</title>
        <authorList>
            <person name="Mieszkin S."/>
            <person name="Alain K."/>
        </authorList>
    </citation>
    <scope>NUCLEOTIDE SEQUENCE</scope>
    <source>
        <strain evidence="11">BS-T2-15</strain>
    </source>
</reference>
<comment type="similarity">
    <text evidence="2">Belongs to the PpiC/parvulin rotamase family.</text>
</comment>
<gene>
    <name evidence="11" type="ORF">LPC04_17180</name>
</gene>
<evidence type="ECO:0000256" key="3">
    <source>
        <dbReference type="ARBA" id="ARBA00013194"/>
    </source>
</evidence>
<dbReference type="Gene3D" id="3.10.50.40">
    <property type="match status" value="1"/>
</dbReference>
<dbReference type="Proteomes" id="UP001139353">
    <property type="component" value="Unassembled WGS sequence"/>
</dbReference>
<keyword evidence="6 7" id="KW-0413">Isomerase</keyword>
<dbReference type="Pfam" id="PF00639">
    <property type="entry name" value="Rotamase"/>
    <property type="match status" value="1"/>
</dbReference>
<evidence type="ECO:0000256" key="8">
    <source>
        <dbReference type="SAM" id="MobiDB-lite"/>
    </source>
</evidence>
<dbReference type="PANTHER" id="PTHR47245">
    <property type="entry name" value="PEPTIDYLPROLYL ISOMERASE"/>
    <property type="match status" value="1"/>
</dbReference>
<evidence type="ECO:0000256" key="4">
    <source>
        <dbReference type="ARBA" id="ARBA00022729"/>
    </source>
</evidence>
<dbReference type="Gene3D" id="1.10.8.1040">
    <property type="match status" value="1"/>
</dbReference>
<evidence type="ECO:0000256" key="5">
    <source>
        <dbReference type="ARBA" id="ARBA00023110"/>
    </source>
</evidence>
<dbReference type="InterPro" id="IPR050245">
    <property type="entry name" value="PrsA_foldase"/>
</dbReference>
<keyword evidence="12" id="KW-1185">Reference proteome</keyword>
<dbReference type="AlphaFoldDB" id="A0A9X2C2Z5"/>
<sequence>MNFKSSAALIGILALPLAVMAQNVATVNGKPVPQARVDALIKSATHGQGDAPPELKQQAKDTAVMREIFAQAAEKDGVANSADYKAQLELARQTVLIGMLFQNFVKTHPVTDADAKAEYDKIKAEQSGMEYHARHILVDSEDDAKKLIAQIKAGAKFEDLAKKNSKDTGSAENGGDLDWAKPGAYVPEFSTALQGLKKGQMTETPVKTQFGYHIIKLEDTRQAQFPSFDEVKEKVKQQMEQVKLQEYQESLRKAAKTDYKFASEQQQQQAPAPAKK</sequence>
<proteinExistence type="inferred from homology"/>
<evidence type="ECO:0000256" key="7">
    <source>
        <dbReference type="PROSITE-ProRule" id="PRU00278"/>
    </source>
</evidence>
<comment type="caution">
    <text evidence="11">The sequence shown here is derived from an EMBL/GenBank/DDBJ whole genome shotgun (WGS) entry which is preliminary data.</text>
</comment>
<dbReference type="PANTHER" id="PTHR47245:SF1">
    <property type="entry name" value="FOLDASE PROTEIN PRSA"/>
    <property type="match status" value="1"/>
</dbReference>
<feature type="region of interest" description="Disordered" evidence="8">
    <location>
        <begin position="255"/>
        <end position="276"/>
    </location>
</feature>
<keyword evidence="4 9" id="KW-0732">Signal</keyword>
<feature type="domain" description="PpiC" evidence="10">
    <location>
        <begin position="128"/>
        <end position="219"/>
    </location>
</feature>